<sequence>MKNNSTLAPLSTITRKFAVGIIMASATFALGQLNHSSALDDRNEGQHKKCSNRTLTGDYGIQIEGNRTDVNDAILRTLVLAHFRGDGTLTEIDHVVLNGQPPIEEWRPSTGTYNVNPDCTGSASIDVAPGFPPLGYHFIVVNQGRKFILVVDGGAINGVAYRVD</sequence>
<evidence type="ECO:0000313" key="1">
    <source>
        <dbReference type="EMBL" id="XCB32844.1"/>
    </source>
</evidence>
<reference evidence="1" key="1">
    <citation type="submission" date="2023-08" db="EMBL/GenBank/DDBJ databases">
        <authorList>
            <person name="Messyasz A."/>
            <person name="Mannisto M.K."/>
            <person name="Kerkhof L.J."/>
            <person name="Haggblom M."/>
        </authorList>
    </citation>
    <scope>NUCLEOTIDE SEQUENCE</scope>
    <source>
        <strain evidence="1">X5P6</strain>
    </source>
</reference>
<dbReference type="KEGG" id="tpsc:RBB77_20850"/>
<name>A0AAU7ZPH8_9BACT</name>
<proteinExistence type="predicted"/>
<dbReference type="AlphaFoldDB" id="A0AAU7ZPH8"/>
<gene>
    <name evidence="1" type="ORF">RBB77_20850</name>
</gene>
<protein>
    <submittedName>
        <fullName evidence="1">Uncharacterized protein</fullName>
    </submittedName>
</protein>
<dbReference type="RefSeq" id="WP_353063681.1">
    <property type="nucleotide sequence ID" value="NZ_CP132942.1"/>
</dbReference>
<accession>A0AAU7ZPH8</accession>
<organism evidence="1">
    <name type="scientific">Tunturiibacter psychrotolerans</name>
    <dbReference type="NCBI Taxonomy" id="3069686"/>
    <lineage>
        <taxon>Bacteria</taxon>
        <taxon>Pseudomonadati</taxon>
        <taxon>Acidobacteriota</taxon>
        <taxon>Terriglobia</taxon>
        <taxon>Terriglobales</taxon>
        <taxon>Acidobacteriaceae</taxon>
        <taxon>Tunturiibacter</taxon>
    </lineage>
</organism>
<dbReference type="EMBL" id="CP132942">
    <property type="protein sequence ID" value="XCB32844.1"/>
    <property type="molecule type" value="Genomic_DNA"/>
</dbReference>
<reference evidence="1" key="2">
    <citation type="journal article" date="2024" name="Environ. Microbiol.">
        <title>Genome analysis and description of Tunturibacter gen. nov. expands the diversity of Terriglobia in tundra soils.</title>
        <authorList>
            <person name="Messyasz A."/>
            <person name="Mannisto M.K."/>
            <person name="Kerkhof L.J."/>
            <person name="Haggblom M.M."/>
        </authorList>
    </citation>
    <scope>NUCLEOTIDE SEQUENCE</scope>
    <source>
        <strain evidence="1">X5P6</strain>
    </source>
</reference>